<comment type="caution">
    <text evidence="1">The sequence shown here is derived from an EMBL/GenBank/DDBJ whole genome shotgun (WGS) entry which is preliminary data.</text>
</comment>
<organism evidence="1 2">
    <name type="scientific">Intrasporangium oryzae NRRL B-24470</name>
    <dbReference type="NCBI Taxonomy" id="1386089"/>
    <lineage>
        <taxon>Bacteria</taxon>
        <taxon>Bacillati</taxon>
        <taxon>Actinomycetota</taxon>
        <taxon>Actinomycetes</taxon>
        <taxon>Micrococcales</taxon>
        <taxon>Intrasporangiaceae</taxon>
        <taxon>Intrasporangium</taxon>
    </lineage>
</organism>
<evidence type="ECO:0000313" key="1">
    <source>
        <dbReference type="EMBL" id="EWT02626.1"/>
    </source>
</evidence>
<proteinExistence type="predicted"/>
<dbReference type="NCBIfam" id="TIGR03187">
    <property type="entry name" value="DGQHR"/>
    <property type="match status" value="1"/>
</dbReference>
<dbReference type="AlphaFoldDB" id="W9G8W9"/>
<dbReference type="OrthoDB" id="3652472at2"/>
<dbReference type="CDD" id="cd16414">
    <property type="entry name" value="dndB_like"/>
    <property type="match status" value="1"/>
</dbReference>
<evidence type="ECO:0008006" key="3">
    <source>
        <dbReference type="Google" id="ProtNLM"/>
    </source>
</evidence>
<dbReference type="Pfam" id="PF14072">
    <property type="entry name" value="DndB"/>
    <property type="match status" value="1"/>
</dbReference>
<sequence>MNEFRSGTKILVQKGSMGGRVIYTATLTLREANSIIPPHPESGSLDSREQRITDPQHAEDIARYIDEVPDYFLPGLMAFLHRDPEFEPLTVDGKVITDKIGFIWVDARIARSLGDGMHRGVGIERQLAAHDDEENEKADDTIVVSFIVEADRDKRRQAFNDVNRTQKPVPKSLGVSYDMRDPIAIAVNHTVEDHRLGQLIEREKGTAGRTSGKLTTTGTLFDAVSIVTYGWSGKPGRRKGRVSQDEANTAAELLVEFVTSVKDIAEVLDKPDSELADAANELRTRSILGSGATVKALAGALFTILSRCDGDVEAARATFKKLDELDWAPAEWVSIGFVPEGGKTPHSRAQEVRAAGLHIADHLMPVT</sequence>
<keyword evidence="2" id="KW-1185">Reference proteome</keyword>
<dbReference type="RefSeq" id="WP_034802756.1">
    <property type="nucleotide sequence ID" value="NZ_AWSA01000009.1"/>
</dbReference>
<protein>
    <recommendedName>
        <fullName evidence="3">DGQHR domain-containing protein</fullName>
    </recommendedName>
</protein>
<dbReference type="EMBL" id="AWSA01000009">
    <property type="protein sequence ID" value="EWT02626.1"/>
    <property type="molecule type" value="Genomic_DNA"/>
</dbReference>
<reference evidence="1 2" key="1">
    <citation type="submission" date="2013-08" db="EMBL/GenBank/DDBJ databases">
        <title>Intrasporangium oryzae NRRL B-24470.</title>
        <authorList>
            <person name="Liu H."/>
            <person name="Wang G."/>
        </authorList>
    </citation>
    <scope>NUCLEOTIDE SEQUENCE [LARGE SCALE GENOMIC DNA]</scope>
    <source>
        <strain evidence="1 2">NRRL B-24470</strain>
    </source>
</reference>
<name>W9G8W9_9MICO</name>
<accession>W9G8W9</accession>
<dbReference type="Proteomes" id="UP000019489">
    <property type="component" value="Unassembled WGS sequence"/>
</dbReference>
<evidence type="ECO:0000313" key="2">
    <source>
        <dbReference type="Proteomes" id="UP000019489"/>
    </source>
</evidence>
<dbReference type="InterPro" id="IPR017642">
    <property type="entry name" value="DNA_S_mod_DndB"/>
</dbReference>
<dbReference type="InterPro" id="IPR017601">
    <property type="entry name" value="DGQHR-contain_dom"/>
</dbReference>
<gene>
    <name evidence="1" type="ORF">N865_02830</name>
</gene>